<evidence type="ECO:0000259" key="10">
    <source>
        <dbReference type="Pfam" id="PF02911"/>
    </source>
</evidence>
<dbReference type="EC" id="2.1.2.9" evidence="3 8"/>
<dbReference type="GO" id="GO:0005829">
    <property type="term" value="C:cytosol"/>
    <property type="evidence" value="ECO:0007669"/>
    <property type="project" value="TreeGrafter"/>
</dbReference>
<dbReference type="InterPro" id="IPR041711">
    <property type="entry name" value="Met-tRNA-FMT_N"/>
</dbReference>
<name>A0A059G0U1_9PROT</name>
<comment type="catalytic activity">
    <reaction evidence="7 8">
        <text>L-methionyl-tRNA(fMet) + (6R)-10-formyltetrahydrofolate = N-formyl-L-methionyl-tRNA(fMet) + (6S)-5,6,7,8-tetrahydrofolate + H(+)</text>
        <dbReference type="Rhea" id="RHEA:24380"/>
        <dbReference type="Rhea" id="RHEA-COMP:9952"/>
        <dbReference type="Rhea" id="RHEA-COMP:9953"/>
        <dbReference type="ChEBI" id="CHEBI:15378"/>
        <dbReference type="ChEBI" id="CHEBI:57453"/>
        <dbReference type="ChEBI" id="CHEBI:78530"/>
        <dbReference type="ChEBI" id="CHEBI:78844"/>
        <dbReference type="ChEBI" id="CHEBI:195366"/>
        <dbReference type="EC" id="2.1.2.9"/>
    </reaction>
</comment>
<dbReference type="InterPro" id="IPR005794">
    <property type="entry name" value="Fmt"/>
</dbReference>
<evidence type="ECO:0000256" key="2">
    <source>
        <dbReference type="ARBA" id="ARBA00010699"/>
    </source>
</evidence>
<feature type="binding site" evidence="8">
    <location>
        <begin position="117"/>
        <end position="120"/>
    </location>
    <ligand>
        <name>(6S)-5,6,7,8-tetrahydrofolate</name>
        <dbReference type="ChEBI" id="CHEBI:57453"/>
    </ligand>
</feature>
<keyword evidence="12" id="KW-1185">Reference proteome</keyword>
<dbReference type="PATRIC" id="fig|1280951.3.peg.540"/>
<dbReference type="InterPro" id="IPR002376">
    <property type="entry name" value="Formyl_transf_N"/>
</dbReference>
<evidence type="ECO:0000259" key="9">
    <source>
        <dbReference type="Pfam" id="PF00551"/>
    </source>
</evidence>
<keyword evidence="6 8" id="KW-0648">Protein biosynthesis</keyword>
<dbReference type="InterPro" id="IPR044135">
    <property type="entry name" value="Met-tRNA-FMT_C"/>
</dbReference>
<evidence type="ECO:0000313" key="11">
    <source>
        <dbReference type="EMBL" id="KCZ96545.1"/>
    </source>
</evidence>
<organism evidence="11 12">
    <name type="scientific">Hyphomonas hirschiana VP5</name>
    <dbReference type="NCBI Taxonomy" id="1280951"/>
    <lineage>
        <taxon>Bacteria</taxon>
        <taxon>Pseudomonadati</taxon>
        <taxon>Pseudomonadota</taxon>
        <taxon>Alphaproteobacteria</taxon>
        <taxon>Hyphomonadales</taxon>
        <taxon>Hyphomonadaceae</taxon>
        <taxon>Hyphomonas</taxon>
    </lineage>
</organism>
<dbReference type="InterPro" id="IPR036477">
    <property type="entry name" value="Formyl_transf_N_sf"/>
</dbReference>
<reference evidence="11 12" key="1">
    <citation type="submission" date="2013-04" db="EMBL/GenBank/DDBJ databases">
        <title>Hyphomonas hirschiana VP5 Genome Sequencing.</title>
        <authorList>
            <person name="Lai Q."/>
            <person name="Shao Z."/>
        </authorList>
    </citation>
    <scope>NUCLEOTIDE SEQUENCE [LARGE SCALE GENOMIC DNA]</scope>
    <source>
        <strain evidence="11 12">VP5</strain>
    </source>
</reference>
<comment type="caution">
    <text evidence="11">The sequence shown here is derived from an EMBL/GenBank/DDBJ whole genome shotgun (WGS) entry which is preliminary data.</text>
</comment>
<feature type="domain" description="Formyl transferase N-terminal" evidence="9">
    <location>
        <begin position="10"/>
        <end position="188"/>
    </location>
</feature>
<dbReference type="NCBIfam" id="TIGR00460">
    <property type="entry name" value="fmt"/>
    <property type="match status" value="1"/>
</dbReference>
<dbReference type="Gene3D" id="3.10.25.10">
    <property type="entry name" value="Formyl transferase, C-terminal domain"/>
    <property type="match status" value="1"/>
</dbReference>
<dbReference type="CDD" id="cd08704">
    <property type="entry name" value="Met_tRNA_FMT_C"/>
    <property type="match status" value="1"/>
</dbReference>
<evidence type="ECO:0000256" key="3">
    <source>
        <dbReference type="ARBA" id="ARBA00012261"/>
    </source>
</evidence>
<keyword evidence="5 8" id="KW-0808">Transferase</keyword>
<comment type="similarity">
    <text evidence="2 8">Belongs to the Fmt family.</text>
</comment>
<evidence type="ECO:0000256" key="7">
    <source>
        <dbReference type="ARBA" id="ARBA00048558"/>
    </source>
</evidence>
<protein>
    <recommendedName>
        <fullName evidence="4 8">Methionyl-tRNA formyltransferase</fullName>
        <ecNumber evidence="3 8">2.1.2.9</ecNumber>
    </recommendedName>
</protein>
<feature type="domain" description="Formyl transferase C-terminal" evidence="10">
    <location>
        <begin position="211"/>
        <end position="310"/>
    </location>
</feature>
<dbReference type="OrthoDB" id="9802815at2"/>
<proteinExistence type="inferred from homology"/>
<dbReference type="CDD" id="cd08646">
    <property type="entry name" value="FMT_core_Met-tRNA-FMT_N"/>
    <property type="match status" value="1"/>
</dbReference>
<dbReference type="Pfam" id="PF02911">
    <property type="entry name" value="Formyl_trans_C"/>
    <property type="match status" value="1"/>
</dbReference>
<dbReference type="Pfam" id="PF00551">
    <property type="entry name" value="Formyl_trans_N"/>
    <property type="match status" value="1"/>
</dbReference>
<dbReference type="EMBL" id="ARYI01000001">
    <property type="protein sequence ID" value="KCZ96545.1"/>
    <property type="molecule type" value="Genomic_DNA"/>
</dbReference>
<evidence type="ECO:0000256" key="1">
    <source>
        <dbReference type="ARBA" id="ARBA00002606"/>
    </source>
</evidence>
<dbReference type="AlphaFoldDB" id="A0A059G0U1"/>
<evidence type="ECO:0000256" key="6">
    <source>
        <dbReference type="ARBA" id="ARBA00022917"/>
    </source>
</evidence>
<dbReference type="PANTHER" id="PTHR11138:SF5">
    <property type="entry name" value="METHIONYL-TRNA FORMYLTRANSFERASE, MITOCHONDRIAL"/>
    <property type="match status" value="1"/>
</dbReference>
<dbReference type="SUPFAM" id="SSF50486">
    <property type="entry name" value="FMT C-terminal domain-like"/>
    <property type="match status" value="1"/>
</dbReference>
<dbReference type="InterPro" id="IPR037022">
    <property type="entry name" value="Formyl_trans_C_sf"/>
</dbReference>
<dbReference type="PANTHER" id="PTHR11138">
    <property type="entry name" value="METHIONYL-TRNA FORMYLTRANSFERASE"/>
    <property type="match status" value="1"/>
</dbReference>
<gene>
    <name evidence="8" type="primary">fmt</name>
    <name evidence="11" type="ORF">HHI_02660</name>
</gene>
<sequence length="319" mass="33608">MPDQITPPLRIAFMGSPGIALGVLEALIAAGHEIACVYSQPPRPSGRGQKLTPTPVHAFAQARGLEVRTPKSLKKPEEQAAFAALNLDAAVVVAYGLILPQAVLNAPRLGCLNMHASILPRWRGAAPIQRAIMAGDTETGVDAMMMEAGLDTGPVLESVRTPITPQDTAGTLHDRLAALAAELAPRALAGLADGSLKPVPQTEEGMTYAQKISAEDQRIDWTKPAAEVDCQIRGLAPASGAWCEADLGQGPVRLKVLFSELTDLWNPAPPGTLIDDRLAVACGDGRAVRLMRLQKPGGKALEARDFLAGNHLPAGKIFS</sequence>
<dbReference type="InterPro" id="IPR011034">
    <property type="entry name" value="Formyl_transferase-like_C_sf"/>
</dbReference>
<comment type="function">
    <text evidence="1 8">Attaches a formyl group to the free amino group of methionyl-tRNA(fMet). The formyl group appears to play a dual role in the initiator identity of N-formylmethionyl-tRNA by promoting its recognition by IF2 and preventing the misappropriation of this tRNA by the elongation apparatus.</text>
</comment>
<evidence type="ECO:0000256" key="4">
    <source>
        <dbReference type="ARBA" id="ARBA00016014"/>
    </source>
</evidence>
<dbReference type="HAMAP" id="MF_00182">
    <property type="entry name" value="Formyl_trans"/>
    <property type="match status" value="1"/>
</dbReference>
<evidence type="ECO:0000256" key="8">
    <source>
        <dbReference type="HAMAP-Rule" id="MF_00182"/>
    </source>
</evidence>
<dbReference type="RefSeq" id="WP_011645543.1">
    <property type="nucleotide sequence ID" value="NZ_ARYI01000001.1"/>
</dbReference>
<evidence type="ECO:0000256" key="5">
    <source>
        <dbReference type="ARBA" id="ARBA00022679"/>
    </source>
</evidence>
<dbReference type="Proteomes" id="UP000025061">
    <property type="component" value="Unassembled WGS sequence"/>
</dbReference>
<dbReference type="SUPFAM" id="SSF53328">
    <property type="entry name" value="Formyltransferase"/>
    <property type="match status" value="1"/>
</dbReference>
<dbReference type="InterPro" id="IPR005793">
    <property type="entry name" value="Formyl_trans_C"/>
</dbReference>
<dbReference type="Gene3D" id="3.40.50.170">
    <property type="entry name" value="Formyl transferase, N-terminal domain"/>
    <property type="match status" value="1"/>
</dbReference>
<accession>A0A059G0U1</accession>
<dbReference type="GO" id="GO:0004479">
    <property type="term" value="F:methionyl-tRNA formyltransferase activity"/>
    <property type="evidence" value="ECO:0007669"/>
    <property type="project" value="UniProtKB-UniRule"/>
</dbReference>
<evidence type="ECO:0000313" key="12">
    <source>
        <dbReference type="Proteomes" id="UP000025061"/>
    </source>
</evidence>